<dbReference type="OrthoDB" id="1823628at2"/>
<organism evidence="7 8">
    <name type="scientific">Megasphaera elsdenii</name>
    <dbReference type="NCBI Taxonomy" id="907"/>
    <lineage>
        <taxon>Bacteria</taxon>
        <taxon>Bacillati</taxon>
        <taxon>Bacillota</taxon>
        <taxon>Negativicutes</taxon>
        <taxon>Veillonellales</taxon>
        <taxon>Veillonellaceae</taxon>
        <taxon>Megasphaera</taxon>
    </lineage>
</organism>
<evidence type="ECO:0000259" key="5">
    <source>
        <dbReference type="Pfam" id="PF01385"/>
    </source>
</evidence>
<sequence length="418" mass="48870">MYLTQSNVIRNLSKEDYAMLREMCQYSNNLYNVALYNIRQYYFQEKKFLKYEENYHVCKENENYGLLQAGVSQQILKVADRSFKSFFNLIKKAKSGEYRFNDIKMPHYREKGGMFNLILSTNAINVKDGFLTIPMSRGFSKRHGRKQIKIPFPARLKEKTIKEVRICPIYNGRYFKIQYCYLQEKEPQDVSPDNVLAIDIGLENLATCVTNTGTAFIMDGRKLKSINQYWNKQKAYYQGIADKQGQKKTHRLYALARKRNNRTQDYLRKVARYIINYCIEHRIGTIVCGYNGDFKRSIDLGRITNQQFTQISFGNLRETLEGLCECYGMRYIEQEESYTSQASCLDLDDIPVYNPEQPYTGTFSGKRIHRGLYQFADGRMANADVNGAYNILRKSKQNFDFEGLCKGLLDSPLRIRIS</sequence>
<dbReference type="Pfam" id="PF07282">
    <property type="entry name" value="Cas12f1-like_TNB"/>
    <property type="match status" value="1"/>
</dbReference>
<feature type="domain" description="Probable transposase IS891/IS1136/IS1341" evidence="5">
    <location>
        <begin position="178"/>
        <end position="291"/>
    </location>
</feature>
<dbReference type="InterPro" id="IPR001959">
    <property type="entry name" value="Transposase"/>
</dbReference>
<evidence type="ECO:0000313" key="8">
    <source>
        <dbReference type="Proteomes" id="UP000238358"/>
    </source>
</evidence>
<keyword evidence="3" id="KW-0238">DNA-binding</keyword>
<evidence type="ECO:0000256" key="4">
    <source>
        <dbReference type="ARBA" id="ARBA00023172"/>
    </source>
</evidence>
<evidence type="ECO:0000256" key="1">
    <source>
        <dbReference type="ARBA" id="ARBA00008761"/>
    </source>
</evidence>
<dbReference type="GO" id="GO:0006310">
    <property type="term" value="P:DNA recombination"/>
    <property type="evidence" value="ECO:0007669"/>
    <property type="project" value="UniProtKB-KW"/>
</dbReference>
<evidence type="ECO:0000256" key="2">
    <source>
        <dbReference type="ARBA" id="ARBA00022578"/>
    </source>
</evidence>
<dbReference type="GO" id="GO:0032196">
    <property type="term" value="P:transposition"/>
    <property type="evidence" value="ECO:0007669"/>
    <property type="project" value="UniProtKB-KW"/>
</dbReference>
<dbReference type="AlphaFoldDB" id="A0A2S0M4E7"/>
<evidence type="ECO:0000259" key="6">
    <source>
        <dbReference type="Pfam" id="PF07282"/>
    </source>
</evidence>
<proteinExistence type="inferred from homology"/>
<dbReference type="RefSeq" id="WP_027895324.1">
    <property type="nucleotide sequence ID" value="NZ_CP027569.1"/>
</dbReference>
<evidence type="ECO:0000256" key="3">
    <source>
        <dbReference type="ARBA" id="ARBA00023125"/>
    </source>
</evidence>
<accession>A0A2S0M4E7</accession>
<dbReference type="GO" id="GO:0003677">
    <property type="term" value="F:DNA binding"/>
    <property type="evidence" value="ECO:0007669"/>
    <property type="project" value="UniProtKB-KW"/>
</dbReference>
<feature type="domain" description="Cas12f1-like TNB" evidence="6">
    <location>
        <begin position="313"/>
        <end position="391"/>
    </location>
</feature>
<dbReference type="EMBL" id="CP027569">
    <property type="protein sequence ID" value="AVO26322.1"/>
    <property type="molecule type" value="Genomic_DNA"/>
</dbReference>
<protein>
    <submittedName>
        <fullName evidence="7">Transposase</fullName>
    </submittedName>
</protein>
<dbReference type="InterPro" id="IPR010095">
    <property type="entry name" value="Cas12f1-like_TNB"/>
</dbReference>
<dbReference type="Pfam" id="PF01385">
    <property type="entry name" value="OrfB_IS605"/>
    <property type="match status" value="1"/>
</dbReference>
<dbReference type="NCBIfam" id="NF040570">
    <property type="entry name" value="guided_TnpB"/>
    <property type="match status" value="1"/>
</dbReference>
<dbReference type="NCBIfam" id="TIGR01766">
    <property type="entry name" value="IS200/IS605 family accessory protein TnpB-like domain"/>
    <property type="match status" value="1"/>
</dbReference>
<gene>
    <name evidence="7" type="ORF">C6Y28_01020</name>
</gene>
<comment type="similarity">
    <text evidence="1">In the C-terminal section; belongs to the transposase 35 family.</text>
</comment>
<keyword evidence="2" id="KW-0815">Transposition</keyword>
<evidence type="ECO:0000313" key="7">
    <source>
        <dbReference type="EMBL" id="AVO26322.1"/>
    </source>
</evidence>
<reference evidence="7 8" key="1">
    <citation type="journal article" date="2018" name="Genome Announc.">
        <title>Complete genomes of two Megasphaera elsdenii strains, NCIMB 702410 and ATCC 25940.</title>
        <authorList>
            <person name="Hatmaker E.A."/>
            <person name="O'Dell K."/>
            <person name="Riley L.A."/>
            <person name="Klingeman D.M."/>
            <person name="Guss A.M."/>
        </authorList>
    </citation>
    <scope>NUCLEOTIDE SEQUENCE [LARGE SCALE GENOMIC DNA]</scope>
    <source>
        <strain evidence="7 8">NCIMB702410</strain>
    </source>
</reference>
<dbReference type="Proteomes" id="UP000238358">
    <property type="component" value="Chromosome"/>
</dbReference>
<name>A0A2S0M4E7_MEGEL</name>
<keyword evidence="4" id="KW-0233">DNA recombination</keyword>